<evidence type="ECO:0000313" key="1">
    <source>
        <dbReference type="EMBL" id="KAI3715194.1"/>
    </source>
</evidence>
<sequence>MSIGNIPSLIEFQLCNPFFTCSITPRIVVAHHRRCRGRLTPPREAIILSPPPPMMVFDHQPCLSRSFDNTSFLYFIDGLDFTTADWVNFNLNPDLSGDLSPGYNRDPNSIPPRSPMSMNPDLLPYWVRSTHPRPYLPNRHRCLNVIRVPGLANITLAPGFLGGPSPGSTGSRPQRPSPGCSPPEHEYPHSRVRSNPSTLTPG</sequence>
<proteinExistence type="predicted"/>
<protein>
    <submittedName>
        <fullName evidence="1">Uncharacterized protein</fullName>
    </submittedName>
</protein>
<dbReference type="EMBL" id="CM042053">
    <property type="protein sequence ID" value="KAI3715194.1"/>
    <property type="molecule type" value="Genomic_DNA"/>
</dbReference>
<comment type="caution">
    <text evidence="1">The sequence shown here is derived from an EMBL/GenBank/DDBJ whole genome shotgun (WGS) entry which is preliminary data.</text>
</comment>
<evidence type="ECO:0000313" key="2">
    <source>
        <dbReference type="Proteomes" id="UP001055879"/>
    </source>
</evidence>
<keyword evidence="2" id="KW-1185">Reference proteome</keyword>
<reference evidence="2" key="1">
    <citation type="journal article" date="2022" name="Mol. Ecol. Resour.">
        <title>The genomes of chicory, endive, great burdock and yacon provide insights into Asteraceae palaeo-polyploidization history and plant inulin production.</title>
        <authorList>
            <person name="Fan W."/>
            <person name="Wang S."/>
            <person name="Wang H."/>
            <person name="Wang A."/>
            <person name="Jiang F."/>
            <person name="Liu H."/>
            <person name="Zhao H."/>
            <person name="Xu D."/>
            <person name="Zhang Y."/>
        </authorList>
    </citation>
    <scope>NUCLEOTIDE SEQUENCE [LARGE SCALE GENOMIC DNA]</scope>
    <source>
        <strain evidence="2">cv. Niubang</strain>
    </source>
</reference>
<accession>A0ACB9AZX4</accession>
<dbReference type="Proteomes" id="UP001055879">
    <property type="component" value="Linkage Group LG07"/>
</dbReference>
<organism evidence="1 2">
    <name type="scientific">Arctium lappa</name>
    <name type="common">Greater burdock</name>
    <name type="synonym">Lappa major</name>
    <dbReference type="NCBI Taxonomy" id="4217"/>
    <lineage>
        <taxon>Eukaryota</taxon>
        <taxon>Viridiplantae</taxon>
        <taxon>Streptophyta</taxon>
        <taxon>Embryophyta</taxon>
        <taxon>Tracheophyta</taxon>
        <taxon>Spermatophyta</taxon>
        <taxon>Magnoliopsida</taxon>
        <taxon>eudicotyledons</taxon>
        <taxon>Gunneridae</taxon>
        <taxon>Pentapetalae</taxon>
        <taxon>asterids</taxon>
        <taxon>campanulids</taxon>
        <taxon>Asterales</taxon>
        <taxon>Asteraceae</taxon>
        <taxon>Carduoideae</taxon>
        <taxon>Cardueae</taxon>
        <taxon>Arctiinae</taxon>
        <taxon>Arctium</taxon>
    </lineage>
</organism>
<name>A0ACB9AZX4_ARCLA</name>
<reference evidence="1 2" key="2">
    <citation type="journal article" date="2022" name="Mol. Ecol. Resour.">
        <title>The genomes of chicory, endive, great burdock and yacon provide insights into Asteraceae paleo-polyploidization history and plant inulin production.</title>
        <authorList>
            <person name="Fan W."/>
            <person name="Wang S."/>
            <person name="Wang H."/>
            <person name="Wang A."/>
            <person name="Jiang F."/>
            <person name="Liu H."/>
            <person name="Zhao H."/>
            <person name="Xu D."/>
            <person name="Zhang Y."/>
        </authorList>
    </citation>
    <scope>NUCLEOTIDE SEQUENCE [LARGE SCALE GENOMIC DNA]</scope>
    <source>
        <strain evidence="2">cv. Niubang</strain>
    </source>
</reference>
<gene>
    <name evidence="1" type="ORF">L6452_22166</name>
</gene>